<reference evidence="5" key="1">
    <citation type="journal article" date="2017" name="Genome Biol.">
        <title>Comparative genomics reveals high biological diversity and specific adaptations in the industrially and medically important fungal genus Aspergillus.</title>
        <authorList>
            <person name="de Vries R.P."/>
            <person name="Riley R."/>
            <person name="Wiebenga A."/>
            <person name="Aguilar-Osorio G."/>
            <person name="Amillis S."/>
            <person name="Uchima C.A."/>
            <person name="Anderluh G."/>
            <person name="Asadollahi M."/>
            <person name="Askin M."/>
            <person name="Barry K."/>
            <person name="Battaglia E."/>
            <person name="Bayram O."/>
            <person name="Benocci T."/>
            <person name="Braus-Stromeyer S.A."/>
            <person name="Caldana C."/>
            <person name="Canovas D."/>
            <person name="Cerqueira G.C."/>
            <person name="Chen F."/>
            <person name="Chen W."/>
            <person name="Choi C."/>
            <person name="Clum A."/>
            <person name="Dos Santos R.A."/>
            <person name="Damasio A.R."/>
            <person name="Diallinas G."/>
            <person name="Emri T."/>
            <person name="Fekete E."/>
            <person name="Flipphi M."/>
            <person name="Freyberg S."/>
            <person name="Gallo A."/>
            <person name="Gournas C."/>
            <person name="Habgood R."/>
            <person name="Hainaut M."/>
            <person name="Harispe M.L."/>
            <person name="Henrissat B."/>
            <person name="Hilden K.S."/>
            <person name="Hope R."/>
            <person name="Hossain A."/>
            <person name="Karabika E."/>
            <person name="Karaffa L."/>
            <person name="Karanyi Z."/>
            <person name="Krasevec N."/>
            <person name="Kuo A."/>
            <person name="Kusch H."/>
            <person name="LaButti K."/>
            <person name="Lagendijk E.L."/>
            <person name="Lapidus A."/>
            <person name="Levasseur A."/>
            <person name="Lindquist E."/>
            <person name="Lipzen A."/>
            <person name="Logrieco A.F."/>
            <person name="MacCabe A."/>
            <person name="Maekelae M.R."/>
            <person name="Malavazi I."/>
            <person name="Melin P."/>
            <person name="Meyer V."/>
            <person name="Mielnichuk N."/>
            <person name="Miskei M."/>
            <person name="Molnar A.P."/>
            <person name="Mule G."/>
            <person name="Ngan C.Y."/>
            <person name="Orejas M."/>
            <person name="Orosz E."/>
            <person name="Ouedraogo J.P."/>
            <person name="Overkamp K.M."/>
            <person name="Park H.-S."/>
            <person name="Perrone G."/>
            <person name="Piumi F."/>
            <person name="Punt P.J."/>
            <person name="Ram A.F."/>
            <person name="Ramon A."/>
            <person name="Rauscher S."/>
            <person name="Record E."/>
            <person name="Riano-Pachon D.M."/>
            <person name="Robert V."/>
            <person name="Roehrig J."/>
            <person name="Ruller R."/>
            <person name="Salamov A."/>
            <person name="Salih N.S."/>
            <person name="Samson R.A."/>
            <person name="Sandor E."/>
            <person name="Sanguinetti M."/>
            <person name="Schuetze T."/>
            <person name="Sepcic K."/>
            <person name="Shelest E."/>
            <person name="Sherlock G."/>
            <person name="Sophianopoulou V."/>
            <person name="Squina F.M."/>
            <person name="Sun H."/>
            <person name="Susca A."/>
            <person name="Todd R.B."/>
            <person name="Tsang A."/>
            <person name="Unkles S.E."/>
            <person name="van de Wiele N."/>
            <person name="van Rossen-Uffink D."/>
            <person name="Oliveira J.V."/>
            <person name="Vesth T.C."/>
            <person name="Visser J."/>
            <person name="Yu J.-H."/>
            <person name="Zhou M."/>
            <person name="Andersen M.R."/>
            <person name="Archer D.B."/>
            <person name="Baker S.E."/>
            <person name="Benoit I."/>
            <person name="Brakhage A.A."/>
            <person name="Braus G.H."/>
            <person name="Fischer R."/>
            <person name="Frisvad J.C."/>
            <person name="Goldman G.H."/>
            <person name="Houbraken J."/>
            <person name="Oakley B."/>
            <person name="Pocsi I."/>
            <person name="Scazzocchio C."/>
            <person name="Seiboth B."/>
            <person name="vanKuyk P.A."/>
            <person name="Wortman J."/>
            <person name="Dyer P.S."/>
            <person name="Grigoriev I.V."/>
        </authorList>
    </citation>
    <scope>NUCLEOTIDE SEQUENCE [LARGE SCALE GENOMIC DNA]</scope>
    <source>
        <strain evidence="5">CBS 506.65</strain>
    </source>
</reference>
<gene>
    <name evidence="4" type="ORF">ASPZODRAFT_11633</name>
</gene>
<dbReference type="OrthoDB" id="3200163at2759"/>
<dbReference type="RefSeq" id="XP_022585292.1">
    <property type="nucleotide sequence ID" value="XM_022721136.1"/>
</dbReference>
<dbReference type="Pfam" id="PF12796">
    <property type="entry name" value="Ank_2"/>
    <property type="match status" value="1"/>
</dbReference>
<dbReference type="InterPro" id="IPR036770">
    <property type="entry name" value="Ankyrin_rpt-contain_sf"/>
</dbReference>
<dbReference type="EMBL" id="KV878336">
    <property type="protein sequence ID" value="OJJ50782.1"/>
    <property type="molecule type" value="Genomic_DNA"/>
</dbReference>
<dbReference type="InterPro" id="IPR002110">
    <property type="entry name" value="Ankyrin_rpt"/>
</dbReference>
<dbReference type="VEuPathDB" id="FungiDB:ASPZODRAFT_11633"/>
<dbReference type="STRING" id="1073090.A0A1L9SUA3"/>
<dbReference type="AlphaFoldDB" id="A0A1L9SUA3"/>
<dbReference type="SMART" id="SM00248">
    <property type="entry name" value="ANK"/>
    <property type="match status" value="2"/>
</dbReference>
<keyword evidence="2 3" id="KW-0040">ANK repeat</keyword>
<evidence type="ECO:0000256" key="3">
    <source>
        <dbReference type="PROSITE-ProRule" id="PRU00023"/>
    </source>
</evidence>
<evidence type="ECO:0000256" key="2">
    <source>
        <dbReference type="ARBA" id="ARBA00023043"/>
    </source>
</evidence>
<keyword evidence="1" id="KW-0677">Repeat</keyword>
<feature type="repeat" description="ANK" evidence="3">
    <location>
        <begin position="1"/>
        <end position="33"/>
    </location>
</feature>
<organism evidence="4 5">
    <name type="scientific">Penicilliopsis zonata CBS 506.65</name>
    <dbReference type="NCBI Taxonomy" id="1073090"/>
    <lineage>
        <taxon>Eukaryota</taxon>
        <taxon>Fungi</taxon>
        <taxon>Dikarya</taxon>
        <taxon>Ascomycota</taxon>
        <taxon>Pezizomycotina</taxon>
        <taxon>Eurotiomycetes</taxon>
        <taxon>Eurotiomycetidae</taxon>
        <taxon>Eurotiales</taxon>
        <taxon>Aspergillaceae</taxon>
        <taxon>Penicilliopsis</taxon>
    </lineage>
</organism>
<dbReference type="PROSITE" id="PS50088">
    <property type="entry name" value="ANK_REPEAT"/>
    <property type="match status" value="1"/>
</dbReference>
<dbReference type="Proteomes" id="UP000184188">
    <property type="component" value="Unassembled WGS sequence"/>
</dbReference>
<evidence type="ECO:0000313" key="4">
    <source>
        <dbReference type="EMBL" id="OJJ50782.1"/>
    </source>
</evidence>
<protein>
    <submittedName>
        <fullName evidence="4">Uncharacterized protein</fullName>
    </submittedName>
</protein>
<dbReference type="PROSITE" id="PS50297">
    <property type="entry name" value="ANK_REP_REGION"/>
    <property type="match status" value="1"/>
</dbReference>
<keyword evidence="5" id="KW-1185">Reference proteome</keyword>
<proteinExistence type="predicted"/>
<dbReference type="GeneID" id="34607601"/>
<dbReference type="PANTHER" id="PTHR24134:SF9">
    <property type="entry name" value="ANKYRIN REPEAT AND SOCS BOX PROTEIN 8"/>
    <property type="match status" value="1"/>
</dbReference>
<evidence type="ECO:0000256" key="1">
    <source>
        <dbReference type="ARBA" id="ARBA00022737"/>
    </source>
</evidence>
<name>A0A1L9SUA3_9EURO</name>
<dbReference type="PANTHER" id="PTHR24134">
    <property type="entry name" value="ANKYRIN REPEAT-CONTAINING PROTEIN DDB_G0279043"/>
    <property type="match status" value="1"/>
</dbReference>
<dbReference type="Gene3D" id="1.25.40.20">
    <property type="entry name" value="Ankyrin repeat-containing domain"/>
    <property type="match status" value="1"/>
</dbReference>
<accession>A0A1L9SUA3</accession>
<evidence type="ECO:0000313" key="5">
    <source>
        <dbReference type="Proteomes" id="UP000184188"/>
    </source>
</evidence>
<sequence>MGETLLHFAAMSGNAALCRYLLEMGANANAENDSGENPLHYAMWNPRHETHIDLARLFVQKGEVDPTQSYIFNGIIHSYQGSAETFRFLVH</sequence>
<dbReference type="SUPFAM" id="SSF48403">
    <property type="entry name" value="Ankyrin repeat"/>
    <property type="match status" value="1"/>
</dbReference>